<gene>
    <name evidence="1" type="ORF">UW63_C0043G0015</name>
</gene>
<organism evidence="1 2">
    <name type="scientific">Candidatus Uhrbacteria bacterium GW2011_GWF2_44_350</name>
    <dbReference type="NCBI Taxonomy" id="1619000"/>
    <lineage>
        <taxon>Bacteria</taxon>
        <taxon>Candidatus Uhriibacteriota</taxon>
    </lineage>
</organism>
<evidence type="ECO:0000313" key="1">
    <source>
        <dbReference type="EMBL" id="KKT69870.1"/>
    </source>
</evidence>
<protein>
    <submittedName>
        <fullName evidence="1">Uncharacterized protein</fullName>
    </submittedName>
</protein>
<proteinExistence type="predicted"/>
<dbReference type="EMBL" id="LCJB01000043">
    <property type="protein sequence ID" value="KKT69870.1"/>
    <property type="molecule type" value="Genomic_DNA"/>
</dbReference>
<sequence length="193" mass="22284">MRINSLTSTTFFGTIGSTIINKLPLTPEKDRADPRNFTSTSFLFWKAVNEKVMTINKRQNPCVDEDASLRQTEISLEDLLDIEDPEIFERHNADDTIGLWLVLVFLCLDDCDKTPFASFPENQVKNVFLFFKRWKKGRSLVSRIHKDAWNKILRSAIKTEHHLDELEEFAIRVLLSEVSGLVTNEPTHFHGGY</sequence>
<name>A0A0G1JEY3_9BACT</name>
<accession>A0A0G1JEY3</accession>
<comment type="caution">
    <text evidence="1">The sequence shown here is derived from an EMBL/GenBank/DDBJ whole genome shotgun (WGS) entry which is preliminary data.</text>
</comment>
<dbReference type="Proteomes" id="UP000034154">
    <property type="component" value="Unassembled WGS sequence"/>
</dbReference>
<evidence type="ECO:0000313" key="2">
    <source>
        <dbReference type="Proteomes" id="UP000034154"/>
    </source>
</evidence>
<reference evidence="1 2" key="1">
    <citation type="journal article" date="2015" name="Nature">
        <title>rRNA introns, odd ribosomes, and small enigmatic genomes across a large radiation of phyla.</title>
        <authorList>
            <person name="Brown C.T."/>
            <person name="Hug L.A."/>
            <person name="Thomas B.C."/>
            <person name="Sharon I."/>
            <person name="Castelle C.J."/>
            <person name="Singh A."/>
            <person name="Wilkins M.J."/>
            <person name="Williams K.H."/>
            <person name="Banfield J.F."/>
        </authorList>
    </citation>
    <scope>NUCLEOTIDE SEQUENCE [LARGE SCALE GENOMIC DNA]</scope>
</reference>
<dbReference type="AlphaFoldDB" id="A0A0G1JEY3"/>